<dbReference type="SUPFAM" id="SSF47413">
    <property type="entry name" value="lambda repressor-like DNA-binding domains"/>
    <property type="match status" value="1"/>
</dbReference>
<dbReference type="InterPro" id="IPR001387">
    <property type="entry name" value="Cro/C1-type_HTH"/>
</dbReference>
<protein>
    <submittedName>
        <fullName evidence="3">HTH cro/C1-type domain-containing protein</fullName>
    </submittedName>
</protein>
<keyword evidence="1" id="KW-0175">Coiled coil</keyword>
<dbReference type="InterPro" id="IPR010982">
    <property type="entry name" value="Lambda_DNA-bd_dom_sf"/>
</dbReference>
<dbReference type="RefSeq" id="WP_348713919.1">
    <property type="nucleotide sequence ID" value="NZ_CAXJIO010000003.1"/>
</dbReference>
<dbReference type="Proteomes" id="UP001497527">
    <property type="component" value="Unassembled WGS sequence"/>
</dbReference>
<reference evidence="3 4" key="1">
    <citation type="submission" date="2024-05" db="EMBL/GenBank/DDBJ databases">
        <authorList>
            <person name="Duchaud E."/>
        </authorList>
    </citation>
    <scope>NUCLEOTIDE SEQUENCE [LARGE SCALE GENOMIC DNA]</scope>
    <source>
        <strain evidence="3">Ena-SAMPLE-TAB-13-05-2024-13:56:06:370-140308</strain>
    </source>
</reference>
<dbReference type="CDD" id="cd00093">
    <property type="entry name" value="HTH_XRE"/>
    <property type="match status" value="1"/>
</dbReference>
<organism evidence="3 4">
    <name type="scientific">Tenacibaculum polynesiense</name>
    <dbReference type="NCBI Taxonomy" id="3137857"/>
    <lineage>
        <taxon>Bacteria</taxon>
        <taxon>Pseudomonadati</taxon>
        <taxon>Bacteroidota</taxon>
        <taxon>Flavobacteriia</taxon>
        <taxon>Flavobacteriales</taxon>
        <taxon>Flavobacteriaceae</taxon>
        <taxon>Tenacibaculum</taxon>
    </lineage>
</organism>
<accession>A0ABM9P6M0</accession>
<evidence type="ECO:0000313" key="3">
    <source>
        <dbReference type="EMBL" id="CAL2101221.1"/>
    </source>
</evidence>
<name>A0ABM9P6M0_9FLAO</name>
<dbReference type="Gene3D" id="1.10.260.40">
    <property type="entry name" value="lambda repressor-like DNA-binding domains"/>
    <property type="match status" value="1"/>
</dbReference>
<evidence type="ECO:0000256" key="1">
    <source>
        <dbReference type="SAM" id="Coils"/>
    </source>
</evidence>
<evidence type="ECO:0000259" key="2">
    <source>
        <dbReference type="PROSITE" id="PS50943"/>
    </source>
</evidence>
<comment type="caution">
    <text evidence="3">The sequence shown here is derived from an EMBL/GenBank/DDBJ whole genome shotgun (WGS) entry which is preliminary data.</text>
</comment>
<dbReference type="EMBL" id="CAXJIO010000003">
    <property type="protein sequence ID" value="CAL2101221.1"/>
    <property type="molecule type" value="Genomic_DNA"/>
</dbReference>
<feature type="coiled-coil region" evidence="1">
    <location>
        <begin position="116"/>
        <end position="143"/>
    </location>
</feature>
<dbReference type="PROSITE" id="PS50943">
    <property type="entry name" value="HTH_CROC1"/>
    <property type="match status" value="1"/>
</dbReference>
<keyword evidence="4" id="KW-1185">Reference proteome</keyword>
<gene>
    <name evidence="3" type="ORF">T190423A01A_120008</name>
</gene>
<feature type="domain" description="HTH cro/C1-type" evidence="2">
    <location>
        <begin position="7"/>
        <end position="70"/>
    </location>
</feature>
<evidence type="ECO:0000313" key="4">
    <source>
        <dbReference type="Proteomes" id="UP001497527"/>
    </source>
</evidence>
<sequence length="143" mass="16526">MVTSKRIEKIIEVLGLNNSSFAKKLGVSSTTIDGYTKGRRNSKKDLVISQPNFDVIKKMVETFNINADYVLGVSDDIFITNRDSLAHFSIEEIITFIFDNKEKFRENTAYKLLMENEFKEQVLEKLKKDKLDLLAKRDKLIND</sequence>
<proteinExistence type="predicted"/>